<dbReference type="GO" id="GO:0005524">
    <property type="term" value="F:ATP binding"/>
    <property type="evidence" value="ECO:0007669"/>
    <property type="project" value="UniProtKB-UniRule"/>
</dbReference>
<dbReference type="OrthoDB" id="9812943at2"/>
<protein>
    <recommendedName>
        <fullName evidence="8 9">Dephospho-CoA kinase</fullName>
        <ecNumber evidence="8 9">2.7.1.24</ecNumber>
    </recommendedName>
    <alternativeName>
        <fullName evidence="8">Dephosphocoenzyme A kinase</fullName>
    </alternativeName>
</protein>
<evidence type="ECO:0000256" key="7">
    <source>
        <dbReference type="ARBA" id="ARBA00022993"/>
    </source>
</evidence>
<dbReference type="PROSITE" id="PS51219">
    <property type="entry name" value="DPCK"/>
    <property type="match status" value="1"/>
</dbReference>
<dbReference type="Pfam" id="PF01121">
    <property type="entry name" value="CoaE"/>
    <property type="match status" value="1"/>
</dbReference>
<dbReference type="PANTHER" id="PTHR10695:SF46">
    <property type="entry name" value="BIFUNCTIONAL COENZYME A SYNTHASE-RELATED"/>
    <property type="match status" value="1"/>
</dbReference>
<evidence type="ECO:0000256" key="2">
    <source>
        <dbReference type="ARBA" id="ARBA00022490"/>
    </source>
</evidence>
<proteinExistence type="inferred from homology"/>
<dbReference type="Proteomes" id="UP000468766">
    <property type="component" value="Unassembled WGS sequence"/>
</dbReference>
<comment type="function">
    <text evidence="8">Catalyzes the phosphorylation of the 3'-hydroxyl group of dephosphocoenzyme A to form coenzyme A.</text>
</comment>
<keyword evidence="7 8" id="KW-0173">Coenzyme A biosynthesis</keyword>
<feature type="binding site" evidence="8">
    <location>
        <begin position="11"/>
        <end position="16"/>
    </location>
    <ligand>
        <name>ATP</name>
        <dbReference type="ChEBI" id="CHEBI:30616"/>
    </ligand>
</feature>
<evidence type="ECO:0000313" key="10">
    <source>
        <dbReference type="EMBL" id="KAB2951858.1"/>
    </source>
</evidence>
<evidence type="ECO:0000256" key="1">
    <source>
        <dbReference type="ARBA" id="ARBA00009018"/>
    </source>
</evidence>
<evidence type="ECO:0000256" key="8">
    <source>
        <dbReference type="HAMAP-Rule" id="MF_00376"/>
    </source>
</evidence>
<evidence type="ECO:0000256" key="5">
    <source>
        <dbReference type="ARBA" id="ARBA00022777"/>
    </source>
</evidence>
<gene>
    <name evidence="8" type="primary">coaE</name>
    <name evidence="10" type="ORF">F9B85_11280</name>
</gene>
<evidence type="ECO:0000313" key="11">
    <source>
        <dbReference type="Proteomes" id="UP000468766"/>
    </source>
</evidence>
<keyword evidence="11" id="KW-1185">Reference proteome</keyword>
<keyword evidence="4 8" id="KW-0547">Nucleotide-binding</keyword>
<keyword evidence="6 8" id="KW-0067">ATP-binding</keyword>
<keyword evidence="3 8" id="KW-0808">Transferase</keyword>
<dbReference type="InterPro" id="IPR001977">
    <property type="entry name" value="Depp_CoAkinase"/>
</dbReference>
<comment type="pathway">
    <text evidence="8">Cofactor biosynthesis; coenzyme A biosynthesis; CoA from (R)-pantothenate: step 5/5.</text>
</comment>
<dbReference type="GO" id="GO:0015937">
    <property type="term" value="P:coenzyme A biosynthetic process"/>
    <property type="evidence" value="ECO:0007669"/>
    <property type="project" value="UniProtKB-UniRule"/>
</dbReference>
<dbReference type="UniPathway" id="UPA00241">
    <property type="reaction ID" value="UER00356"/>
</dbReference>
<evidence type="ECO:0000256" key="3">
    <source>
        <dbReference type="ARBA" id="ARBA00022679"/>
    </source>
</evidence>
<dbReference type="GO" id="GO:0005737">
    <property type="term" value="C:cytoplasm"/>
    <property type="evidence" value="ECO:0007669"/>
    <property type="project" value="UniProtKB-SubCell"/>
</dbReference>
<accession>A0A6I0EPK4</accession>
<dbReference type="SUPFAM" id="SSF52540">
    <property type="entry name" value="P-loop containing nucleoside triphosphate hydrolases"/>
    <property type="match status" value="1"/>
</dbReference>
<dbReference type="EMBL" id="WBXO01000009">
    <property type="protein sequence ID" value="KAB2951858.1"/>
    <property type="molecule type" value="Genomic_DNA"/>
</dbReference>
<keyword evidence="2 8" id="KW-0963">Cytoplasm</keyword>
<dbReference type="FunFam" id="3.40.50.300:FF:000991">
    <property type="entry name" value="Dephospho-CoA kinase"/>
    <property type="match status" value="1"/>
</dbReference>
<comment type="caution">
    <text evidence="10">The sequence shown here is derived from an EMBL/GenBank/DDBJ whole genome shotgun (WGS) entry which is preliminary data.</text>
</comment>
<comment type="similarity">
    <text evidence="1 8">Belongs to the CoaE family.</text>
</comment>
<dbReference type="EC" id="2.7.1.24" evidence="8 9"/>
<comment type="catalytic activity">
    <reaction evidence="8">
        <text>3'-dephospho-CoA + ATP = ADP + CoA + H(+)</text>
        <dbReference type="Rhea" id="RHEA:18245"/>
        <dbReference type="ChEBI" id="CHEBI:15378"/>
        <dbReference type="ChEBI" id="CHEBI:30616"/>
        <dbReference type="ChEBI" id="CHEBI:57287"/>
        <dbReference type="ChEBI" id="CHEBI:57328"/>
        <dbReference type="ChEBI" id="CHEBI:456216"/>
        <dbReference type="EC" id="2.7.1.24"/>
    </reaction>
</comment>
<dbReference type="HAMAP" id="MF_00376">
    <property type="entry name" value="Dephospho_CoA_kinase"/>
    <property type="match status" value="1"/>
</dbReference>
<dbReference type="AlphaFoldDB" id="A0A6I0EPK4"/>
<dbReference type="Gene3D" id="3.40.50.300">
    <property type="entry name" value="P-loop containing nucleotide triphosphate hydrolases"/>
    <property type="match status" value="1"/>
</dbReference>
<evidence type="ECO:0000256" key="6">
    <source>
        <dbReference type="ARBA" id="ARBA00022840"/>
    </source>
</evidence>
<evidence type="ECO:0000256" key="9">
    <source>
        <dbReference type="NCBIfam" id="TIGR00152"/>
    </source>
</evidence>
<dbReference type="InterPro" id="IPR027417">
    <property type="entry name" value="P-loop_NTPase"/>
</dbReference>
<dbReference type="PANTHER" id="PTHR10695">
    <property type="entry name" value="DEPHOSPHO-COA KINASE-RELATED"/>
    <property type="match status" value="1"/>
</dbReference>
<reference evidence="10 11" key="1">
    <citation type="submission" date="2019-10" db="EMBL/GenBank/DDBJ databases">
        <title>Whole-genome sequence of the extremophile Heliorestis acidaminivorans DSM 24790.</title>
        <authorList>
            <person name="Kyndt J.A."/>
            <person name="Meyer T.E."/>
        </authorList>
    </citation>
    <scope>NUCLEOTIDE SEQUENCE [LARGE SCALE GENOMIC DNA]</scope>
    <source>
        <strain evidence="10 11">DSM 24790</strain>
    </source>
</reference>
<dbReference type="RefSeq" id="WP_151620966.1">
    <property type="nucleotide sequence ID" value="NZ_WBXO01000009.1"/>
</dbReference>
<sequence>MKIIGLTGGIASGKTTVSAYLRKLGAQVIDADDIARQVVAPGEQAWREIKETFGSEYFLPDENLNRKALGQLIFADEKARAKLNAIVHPQVRKRFQQETEKGAQKGLQAIVWAVPLLLESSMDKIVDEVWLVAVREEEQLERLIKRDLLDRASALARINAQMSLAEKIKRADKIIDANVGKEDMYKQVAALWREATCC</sequence>
<keyword evidence="5 8" id="KW-0418">Kinase</keyword>
<organism evidence="10 11">
    <name type="scientific">Heliorestis acidaminivorans</name>
    <dbReference type="NCBI Taxonomy" id="553427"/>
    <lineage>
        <taxon>Bacteria</taxon>
        <taxon>Bacillati</taxon>
        <taxon>Bacillota</taxon>
        <taxon>Clostridia</taxon>
        <taxon>Eubacteriales</taxon>
        <taxon>Heliobacteriaceae</taxon>
        <taxon>Heliorestis</taxon>
    </lineage>
</organism>
<dbReference type="NCBIfam" id="TIGR00152">
    <property type="entry name" value="dephospho-CoA kinase"/>
    <property type="match status" value="1"/>
</dbReference>
<dbReference type="GO" id="GO:0004140">
    <property type="term" value="F:dephospho-CoA kinase activity"/>
    <property type="evidence" value="ECO:0007669"/>
    <property type="project" value="UniProtKB-UniRule"/>
</dbReference>
<comment type="subcellular location">
    <subcellularLocation>
        <location evidence="8">Cytoplasm</location>
    </subcellularLocation>
</comment>
<dbReference type="CDD" id="cd02022">
    <property type="entry name" value="DPCK"/>
    <property type="match status" value="1"/>
</dbReference>
<name>A0A6I0EPK4_9FIRM</name>
<evidence type="ECO:0000256" key="4">
    <source>
        <dbReference type="ARBA" id="ARBA00022741"/>
    </source>
</evidence>